<dbReference type="EMBL" id="AP017928">
    <property type="protein sequence ID" value="BBA34424.1"/>
    <property type="molecule type" value="Genomic_DNA"/>
</dbReference>
<keyword evidence="1" id="KW-1133">Transmembrane helix</keyword>
<evidence type="ECO:0000313" key="2">
    <source>
        <dbReference type="EMBL" id="BBA34424.1"/>
    </source>
</evidence>
<keyword evidence="1" id="KW-0812">Transmembrane</keyword>
<keyword evidence="3" id="KW-1185">Reference proteome</keyword>
<keyword evidence="1" id="KW-0472">Membrane</keyword>
<accession>A0A250KSC8</accession>
<organism evidence="2 3">
    <name type="scientific">Methylocaldum marinum</name>
    <dbReference type="NCBI Taxonomy" id="1432792"/>
    <lineage>
        <taxon>Bacteria</taxon>
        <taxon>Pseudomonadati</taxon>
        <taxon>Pseudomonadota</taxon>
        <taxon>Gammaproteobacteria</taxon>
        <taxon>Methylococcales</taxon>
        <taxon>Methylococcaceae</taxon>
        <taxon>Methylocaldum</taxon>
    </lineage>
</organism>
<evidence type="ECO:0000313" key="3">
    <source>
        <dbReference type="Proteomes" id="UP000266313"/>
    </source>
</evidence>
<dbReference type="Proteomes" id="UP000266313">
    <property type="component" value="Chromosome"/>
</dbReference>
<dbReference type="KEGG" id="mmai:sS8_2472"/>
<protein>
    <submittedName>
        <fullName evidence="2">Uncharacterized protein</fullName>
    </submittedName>
</protein>
<sequence>MIKNILILIACGLIVWLSLIAFQILGNYAFLIMIVITIVGLMSGVKPKFGNRDKANK</sequence>
<feature type="transmembrane region" description="Helical" evidence="1">
    <location>
        <begin position="5"/>
        <end position="22"/>
    </location>
</feature>
<name>A0A250KSC8_9GAMM</name>
<gene>
    <name evidence="2" type="ORF">sS8_2472</name>
</gene>
<feature type="transmembrane region" description="Helical" evidence="1">
    <location>
        <begin position="28"/>
        <end position="45"/>
    </location>
</feature>
<reference evidence="2 3" key="1">
    <citation type="submission" date="2016-12" db="EMBL/GenBank/DDBJ databases">
        <title>Genome sequencing of Methylocaldum marinum.</title>
        <authorList>
            <person name="Takeuchi M."/>
            <person name="Kamagata Y."/>
            <person name="Hiraoka S."/>
            <person name="Oshima K."/>
            <person name="Hattori M."/>
            <person name="Iwasaki W."/>
        </authorList>
    </citation>
    <scope>NUCLEOTIDE SEQUENCE [LARGE SCALE GENOMIC DNA]</scope>
    <source>
        <strain evidence="2 3">S8</strain>
    </source>
</reference>
<dbReference type="AlphaFoldDB" id="A0A250KSC8"/>
<evidence type="ECO:0000256" key="1">
    <source>
        <dbReference type="SAM" id="Phobius"/>
    </source>
</evidence>
<proteinExistence type="predicted"/>